<comment type="pathway">
    <text evidence="2 11">Cofactor biosynthesis; (R)-pantothenate biosynthesis; (R)-pantoate from 3-methyl-2-oxobutanoate: step 2/2.</text>
</comment>
<dbReference type="InterPro" id="IPR013328">
    <property type="entry name" value="6PGD_dom2"/>
</dbReference>
<evidence type="ECO:0000313" key="14">
    <source>
        <dbReference type="EMBL" id="RAI58618.1"/>
    </source>
</evidence>
<evidence type="ECO:0000313" key="15">
    <source>
        <dbReference type="Proteomes" id="UP000249065"/>
    </source>
</evidence>
<dbReference type="InterPro" id="IPR013332">
    <property type="entry name" value="KPR_N"/>
</dbReference>
<dbReference type="InterPro" id="IPR008927">
    <property type="entry name" value="6-PGluconate_DH-like_C_sf"/>
</dbReference>
<dbReference type="NCBIfam" id="TIGR00745">
    <property type="entry name" value="apbA_panE"/>
    <property type="match status" value="1"/>
</dbReference>
<evidence type="ECO:0000256" key="1">
    <source>
        <dbReference type="ARBA" id="ARBA00002919"/>
    </source>
</evidence>
<feature type="domain" description="Ketopantoate reductase C-terminal" evidence="13">
    <location>
        <begin position="178"/>
        <end position="302"/>
    </location>
</feature>
<dbReference type="Pfam" id="PF02558">
    <property type="entry name" value="ApbA"/>
    <property type="match status" value="1"/>
</dbReference>
<dbReference type="PANTHER" id="PTHR21708:SF26">
    <property type="entry name" value="2-DEHYDROPANTOATE 2-REDUCTASE"/>
    <property type="match status" value="1"/>
</dbReference>
<dbReference type="OrthoDB" id="247668at2"/>
<comment type="caution">
    <text evidence="14">The sequence shown here is derived from an EMBL/GenBank/DDBJ whole genome shotgun (WGS) entry which is preliminary data.</text>
</comment>
<evidence type="ECO:0000259" key="13">
    <source>
        <dbReference type="Pfam" id="PF08546"/>
    </source>
</evidence>
<dbReference type="Gene3D" id="3.40.50.720">
    <property type="entry name" value="NAD(P)-binding Rossmann-like Domain"/>
    <property type="match status" value="1"/>
</dbReference>
<reference evidence="15" key="1">
    <citation type="submission" date="2018-06" db="EMBL/GenBank/DDBJ databases">
        <authorList>
            <person name="Khan S.A."/>
        </authorList>
    </citation>
    <scope>NUCLEOTIDE SEQUENCE [LARGE SCALE GENOMIC DNA]</scope>
    <source>
        <strain evidence="15">DB-1506</strain>
    </source>
</reference>
<evidence type="ECO:0000256" key="3">
    <source>
        <dbReference type="ARBA" id="ARBA00007870"/>
    </source>
</evidence>
<dbReference type="EC" id="1.1.1.169" evidence="4 11"/>
<evidence type="ECO:0000259" key="12">
    <source>
        <dbReference type="Pfam" id="PF02558"/>
    </source>
</evidence>
<protein>
    <recommendedName>
        <fullName evidence="5 11">2-dehydropantoate 2-reductase</fullName>
        <ecNumber evidence="4 11">1.1.1.169</ecNumber>
    </recommendedName>
    <alternativeName>
        <fullName evidence="9 11">Ketopantoate reductase</fullName>
    </alternativeName>
</protein>
<dbReference type="SUPFAM" id="SSF48179">
    <property type="entry name" value="6-phosphogluconate dehydrogenase C-terminal domain-like"/>
    <property type="match status" value="1"/>
</dbReference>
<evidence type="ECO:0000256" key="11">
    <source>
        <dbReference type="RuleBase" id="RU362068"/>
    </source>
</evidence>
<evidence type="ECO:0000256" key="6">
    <source>
        <dbReference type="ARBA" id="ARBA00022655"/>
    </source>
</evidence>
<name>A0A327MEK8_9PROT</name>
<comment type="function">
    <text evidence="1 11">Catalyzes the NADPH-dependent reduction of ketopantoate into pantoic acid.</text>
</comment>
<dbReference type="UniPathway" id="UPA00028">
    <property type="reaction ID" value="UER00004"/>
</dbReference>
<dbReference type="AlphaFoldDB" id="A0A327MEK8"/>
<evidence type="ECO:0000256" key="8">
    <source>
        <dbReference type="ARBA" id="ARBA00023002"/>
    </source>
</evidence>
<keyword evidence="6 11" id="KW-0566">Pantothenate biosynthesis</keyword>
<evidence type="ECO:0000256" key="9">
    <source>
        <dbReference type="ARBA" id="ARBA00032024"/>
    </source>
</evidence>
<dbReference type="SUPFAM" id="SSF51735">
    <property type="entry name" value="NAD(P)-binding Rossmann-fold domains"/>
    <property type="match status" value="1"/>
</dbReference>
<sequence>MRILVLGAGALGGYFGGRLQQAGAETAYLVRPRRREQLARDGLVIESPFGDARLPAATHAPGQGGGGWDLILLTCKAYDLEAAIAAIRPSVGPQTAILPVLNGLSHIARLQAEFGAGAVLGGLAKIQATLTAEGVVRQLNDWRWLTFGETDGRMSPRVEALAALAARAEGMVASAVPDILQRMWEKLVHLGTSAIGTVLLRANTGEIARSPGGVGVMHRLLERNAAIAAANGHPMPEAFLAEFRALFADPKGSYATSMLRDLEAGGRIEADHILGFLLEAARAAGVPHELHEAAYLHAKAYEQRRDAGRLPRG</sequence>
<feature type="domain" description="Ketopantoate reductase N-terminal" evidence="12">
    <location>
        <begin position="3"/>
        <end position="151"/>
    </location>
</feature>
<evidence type="ECO:0000256" key="2">
    <source>
        <dbReference type="ARBA" id="ARBA00004994"/>
    </source>
</evidence>
<dbReference type="GO" id="GO:0015940">
    <property type="term" value="P:pantothenate biosynthetic process"/>
    <property type="evidence" value="ECO:0007669"/>
    <property type="project" value="UniProtKB-UniPathway"/>
</dbReference>
<dbReference type="InterPro" id="IPR051402">
    <property type="entry name" value="KPR-Related"/>
</dbReference>
<dbReference type="InterPro" id="IPR036291">
    <property type="entry name" value="NAD(P)-bd_dom_sf"/>
</dbReference>
<evidence type="ECO:0000256" key="4">
    <source>
        <dbReference type="ARBA" id="ARBA00013014"/>
    </source>
</evidence>
<dbReference type="InterPro" id="IPR003710">
    <property type="entry name" value="ApbA"/>
</dbReference>
<proteinExistence type="inferred from homology"/>
<evidence type="ECO:0000256" key="10">
    <source>
        <dbReference type="ARBA" id="ARBA00048793"/>
    </source>
</evidence>
<accession>A0A327MEK8</accession>
<dbReference type="PANTHER" id="PTHR21708">
    <property type="entry name" value="PROBABLE 2-DEHYDROPANTOATE 2-REDUCTASE"/>
    <property type="match status" value="1"/>
</dbReference>
<evidence type="ECO:0000256" key="7">
    <source>
        <dbReference type="ARBA" id="ARBA00022857"/>
    </source>
</evidence>
<dbReference type="FunFam" id="3.40.50.720:FF:000307">
    <property type="entry name" value="2-dehydropantoate 2-reductase"/>
    <property type="match status" value="1"/>
</dbReference>
<keyword evidence="15" id="KW-1185">Reference proteome</keyword>
<dbReference type="Pfam" id="PF08546">
    <property type="entry name" value="ApbA_C"/>
    <property type="match status" value="1"/>
</dbReference>
<dbReference type="GO" id="GO:0008677">
    <property type="term" value="F:2-dehydropantoate 2-reductase activity"/>
    <property type="evidence" value="ECO:0007669"/>
    <property type="project" value="UniProtKB-EC"/>
</dbReference>
<gene>
    <name evidence="14" type="ORF">DOO78_13080</name>
</gene>
<keyword evidence="8 11" id="KW-0560">Oxidoreductase</keyword>
<dbReference type="GO" id="GO:0005737">
    <property type="term" value="C:cytoplasm"/>
    <property type="evidence" value="ECO:0007669"/>
    <property type="project" value="TreeGrafter"/>
</dbReference>
<evidence type="ECO:0000256" key="5">
    <source>
        <dbReference type="ARBA" id="ARBA00019465"/>
    </source>
</evidence>
<dbReference type="Gene3D" id="1.10.1040.10">
    <property type="entry name" value="N-(1-d-carboxylethyl)-l-norvaline Dehydrogenase, domain 2"/>
    <property type="match status" value="1"/>
</dbReference>
<dbReference type="Proteomes" id="UP000249065">
    <property type="component" value="Unassembled WGS sequence"/>
</dbReference>
<comment type="similarity">
    <text evidence="3 11">Belongs to the ketopantoate reductase family.</text>
</comment>
<dbReference type="RefSeq" id="WP_111470234.1">
    <property type="nucleotide sequence ID" value="NZ_QLIX01000008.1"/>
</dbReference>
<keyword evidence="7 11" id="KW-0521">NADP</keyword>
<dbReference type="InterPro" id="IPR013752">
    <property type="entry name" value="KPA_reductase"/>
</dbReference>
<dbReference type="EMBL" id="QLIX01000008">
    <property type="protein sequence ID" value="RAI58618.1"/>
    <property type="molecule type" value="Genomic_DNA"/>
</dbReference>
<organism evidence="14 15">
    <name type="scientific">Roseicella frigidaeris</name>
    <dbReference type="NCBI Taxonomy" id="2230885"/>
    <lineage>
        <taxon>Bacteria</taxon>
        <taxon>Pseudomonadati</taxon>
        <taxon>Pseudomonadota</taxon>
        <taxon>Alphaproteobacteria</taxon>
        <taxon>Acetobacterales</taxon>
        <taxon>Roseomonadaceae</taxon>
        <taxon>Roseicella</taxon>
    </lineage>
</organism>
<comment type="catalytic activity">
    <reaction evidence="10 11">
        <text>(R)-pantoate + NADP(+) = 2-dehydropantoate + NADPH + H(+)</text>
        <dbReference type="Rhea" id="RHEA:16233"/>
        <dbReference type="ChEBI" id="CHEBI:11561"/>
        <dbReference type="ChEBI" id="CHEBI:15378"/>
        <dbReference type="ChEBI" id="CHEBI:15980"/>
        <dbReference type="ChEBI" id="CHEBI:57783"/>
        <dbReference type="ChEBI" id="CHEBI:58349"/>
        <dbReference type="EC" id="1.1.1.169"/>
    </reaction>
</comment>